<dbReference type="EMBL" id="AP015043">
    <property type="protein sequence ID" value="BAT98803.1"/>
    <property type="molecule type" value="Genomic_DNA"/>
</dbReference>
<feature type="repeat" description="PPR" evidence="3">
    <location>
        <begin position="113"/>
        <end position="147"/>
    </location>
</feature>
<dbReference type="InterPro" id="IPR020617">
    <property type="entry name" value="Thiolase_C"/>
</dbReference>
<dbReference type="Proteomes" id="UP000291084">
    <property type="component" value="Chromosome 10"/>
</dbReference>
<organism evidence="5 6">
    <name type="scientific">Vigna angularis var. angularis</name>
    <dbReference type="NCBI Taxonomy" id="157739"/>
    <lineage>
        <taxon>Eukaryota</taxon>
        <taxon>Viridiplantae</taxon>
        <taxon>Streptophyta</taxon>
        <taxon>Embryophyta</taxon>
        <taxon>Tracheophyta</taxon>
        <taxon>Spermatophyta</taxon>
        <taxon>Magnoliopsida</taxon>
        <taxon>eudicotyledons</taxon>
        <taxon>Gunneridae</taxon>
        <taxon>Pentapetalae</taxon>
        <taxon>rosids</taxon>
        <taxon>fabids</taxon>
        <taxon>Fabales</taxon>
        <taxon>Fabaceae</taxon>
        <taxon>Papilionoideae</taxon>
        <taxon>50 kb inversion clade</taxon>
        <taxon>NPAAA clade</taxon>
        <taxon>indigoferoid/millettioid clade</taxon>
        <taxon>Phaseoleae</taxon>
        <taxon>Vigna</taxon>
    </lineage>
</organism>
<dbReference type="Pfam" id="PF12854">
    <property type="entry name" value="PPR_1"/>
    <property type="match status" value="1"/>
</dbReference>
<dbReference type="PANTHER" id="PTHR46128">
    <property type="entry name" value="MITOCHONDRIAL GROUP I INTRON SPLICING FACTOR CCM1"/>
    <property type="match status" value="1"/>
</dbReference>
<accession>A0A0S3T1L3</accession>
<dbReference type="Gene3D" id="1.25.40.10">
    <property type="entry name" value="Tetratricopeptide repeat domain"/>
    <property type="match status" value="3"/>
</dbReference>
<dbReference type="InterPro" id="IPR011990">
    <property type="entry name" value="TPR-like_helical_dom_sf"/>
</dbReference>
<evidence type="ECO:0000313" key="5">
    <source>
        <dbReference type="EMBL" id="BAT98803.1"/>
    </source>
</evidence>
<name>A0A0S3T1L3_PHAAN</name>
<dbReference type="FunFam" id="3.40.47.10:FF:000193">
    <property type="match status" value="1"/>
</dbReference>
<proteinExistence type="inferred from homology"/>
<feature type="repeat" description="PPR" evidence="3">
    <location>
        <begin position="251"/>
        <end position="285"/>
    </location>
</feature>
<dbReference type="PROSITE" id="PS51375">
    <property type="entry name" value="PPR"/>
    <property type="match status" value="7"/>
</dbReference>
<dbReference type="Pfam" id="PF02803">
    <property type="entry name" value="Thiolase_C"/>
    <property type="match status" value="1"/>
</dbReference>
<dbReference type="PROSITE" id="PS00737">
    <property type="entry name" value="THIOLASE_2"/>
    <property type="match status" value="1"/>
</dbReference>
<dbReference type="OrthoDB" id="185373at2759"/>
<dbReference type="InterPro" id="IPR002885">
    <property type="entry name" value="PPR_rpt"/>
</dbReference>
<evidence type="ECO:0000256" key="1">
    <source>
        <dbReference type="ARBA" id="ARBA00007626"/>
    </source>
</evidence>
<dbReference type="InterPro" id="IPR016039">
    <property type="entry name" value="Thiolase-like"/>
</dbReference>
<dbReference type="SUPFAM" id="SSF53901">
    <property type="entry name" value="Thiolase-like"/>
    <property type="match status" value="1"/>
</dbReference>
<dbReference type="PROSITE" id="PS00099">
    <property type="entry name" value="THIOLASE_3"/>
    <property type="match status" value="1"/>
</dbReference>
<feature type="repeat" description="PPR" evidence="3">
    <location>
        <begin position="286"/>
        <end position="320"/>
    </location>
</feature>
<evidence type="ECO:0000313" key="6">
    <source>
        <dbReference type="Proteomes" id="UP000291084"/>
    </source>
</evidence>
<keyword evidence="2" id="KW-0677">Repeat</keyword>
<dbReference type="Gene3D" id="3.40.47.10">
    <property type="match status" value="1"/>
</dbReference>
<feature type="repeat" description="PPR" evidence="3">
    <location>
        <begin position="321"/>
        <end position="356"/>
    </location>
</feature>
<feature type="repeat" description="PPR" evidence="3">
    <location>
        <begin position="216"/>
        <end position="250"/>
    </location>
</feature>
<comment type="similarity">
    <text evidence="1">Belongs to the PPR family. P subfamily.</text>
</comment>
<dbReference type="AlphaFoldDB" id="A0A0S3T1L3"/>
<dbReference type="InterPro" id="IPR020610">
    <property type="entry name" value="Thiolase_AS"/>
</dbReference>
<keyword evidence="6" id="KW-1185">Reference proteome</keyword>
<feature type="repeat" description="PPR" evidence="3">
    <location>
        <begin position="430"/>
        <end position="464"/>
    </location>
</feature>
<protein>
    <recommendedName>
        <fullName evidence="4">Thiolase C-terminal domain-containing protein</fullName>
    </recommendedName>
</protein>
<dbReference type="GO" id="GO:0016747">
    <property type="term" value="F:acyltransferase activity, transferring groups other than amino-acyl groups"/>
    <property type="evidence" value="ECO:0007669"/>
    <property type="project" value="InterPro"/>
</dbReference>
<dbReference type="PANTHER" id="PTHR46128:SF194">
    <property type="entry name" value="PENTACOTRIPEPTIDE-REPEAT REGION OF PRORP DOMAIN-CONTAINING PROTEIN"/>
    <property type="match status" value="1"/>
</dbReference>
<sequence length="615" mass="69468">MHSVLYRAIIVGDSRCICYAYRHLCSSLGTRYFSHKEQCEEELIRYLAILTVKLGKGRSEEEALHTLLNDETCDAIPLSQNLVHLLLQRYRDDWQSALGVFRWAGSQSSFRHSPESYDMMVDILGRMKVMKKLRDLLDEMRKSGLVTINTVAKVMRRFVGAGQWVDAVKIFDDLQALGLEKNIESMNLLLDTLCKEKFVEQAREIFLELKQHIAPNAHTFNIFIHGWCKICRVDEAHWTIEEMKGYGCRPCVISYSTIIRCYCQEGNFIKVYELLDEMQAEGCPANVITYTTIMSALAKAEKFEEALKVPERMRSSGCRADTLFFNSFLYTLGRAGRLDDAAYVFNVEMPKAGVSPNTSTYNSLISMFCYHAQEKRAFEILKEMENSDYCKPDAQTYHPLIKSCFRTGKIDSVLNDILNDMINKYHLSLDLSTYTLLIHGLCRGDRCNWAFSLFEEMIDQDIIPRFRTCQLLLDEVKKKNMFQAAEKIEDLMKKLSFAAVGVDPAVMGVGPAAAIPAAVKSAGLELGNIDLYEINEAFASQYVYCCKKLGLDPRKVNVNGGAIALGHPLGATGARCVATLLNEMKRRGRDCRYGVISMCIGSGMGAAAVFERGDY</sequence>
<dbReference type="Pfam" id="PF13041">
    <property type="entry name" value="PPR_2"/>
    <property type="match status" value="3"/>
</dbReference>
<dbReference type="InterPro" id="IPR020613">
    <property type="entry name" value="Thiolase_CS"/>
</dbReference>
<reference evidence="5 6" key="1">
    <citation type="journal article" date="2015" name="Sci. Rep.">
        <title>The power of single molecule real-time sequencing technology in the de novo assembly of a eukaryotic genome.</title>
        <authorList>
            <person name="Sakai H."/>
            <person name="Naito K."/>
            <person name="Ogiso-Tanaka E."/>
            <person name="Takahashi Y."/>
            <person name="Iseki K."/>
            <person name="Muto C."/>
            <person name="Satou K."/>
            <person name="Teruya K."/>
            <person name="Shiroma A."/>
            <person name="Shimoji M."/>
            <person name="Hirano T."/>
            <person name="Itoh T."/>
            <person name="Kaga A."/>
            <person name="Tomooka N."/>
        </authorList>
    </citation>
    <scope>NUCLEOTIDE SEQUENCE [LARGE SCALE GENOMIC DNA]</scope>
    <source>
        <strain evidence="6">cv. Shumari</strain>
    </source>
</reference>
<evidence type="ECO:0000259" key="4">
    <source>
        <dbReference type="Pfam" id="PF02803"/>
    </source>
</evidence>
<feature type="domain" description="Thiolase C-terminal" evidence="4">
    <location>
        <begin position="494"/>
        <end position="612"/>
    </location>
</feature>
<gene>
    <name evidence="5" type="primary">Vigan.10G015000</name>
    <name evidence="5" type="ORF">VIGAN_10015000</name>
</gene>
<evidence type="ECO:0000256" key="2">
    <source>
        <dbReference type="ARBA" id="ARBA00022737"/>
    </source>
</evidence>
<dbReference type="Pfam" id="PF01535">
    <property type="entry name" value="PPR"/>
    <property type="match status" value="1"/>
</dbReference>
<feature type="repeat" description="PPR" evidence="3">
    <location>
        <begin position="357"/>
        <end position="391"/>
    </location>
</feature>
<dbReference type="InterPro" id="IPR050872">
    <property type="entry name" value="PPR_P_subfamily"/>
</dbReference>
<dbReference type="NCBIfam" id="TIGR00756">
    <property type="entry name" value="PPR"/>
    <property type="match status" value="7"/>
</dbReference>
<evidence type="ECO:0000256" key="3">
    <source>
        <dbReference type="PROSITE-ProRule" id="PRU00708"/>
    </source>
</evidence>